<evidence type="ECO:0000259" key="1">
    <source>
        <dbReference type="Pfam" id="PF01978"/>
    </source>
</evidence>
<dbReference type="Proteomes" id="UP000569732">
    <property type="component" value="Unassembled WGS sequence"/>
</dbReference>
<sequence>MNIKQVLAQLDLEPREVDVYCALLTLGTASIRDIAEKSGVNRGTTHEILKHLLKRGLVSFYPKGKRRHFCAEPPDKLLELATEKQERLQSATRHLTTDIIPDLNRLRSETGSPQVKYYEGDEGIEKVLKDILNTAENSESKTYDVYSSKAIRKYLYRPFPNYTLQRVKRNIRVRAIAIGKGGEEAPLSERKWIDDGNNGGQASYVAIYPPKCAMISLQEGNYPTAVVIESAAISQALQLSFSTLWQLL</sequence>
<proteinExistence type="predicted"/>
<keyword evidence="3" id="KW-1185">Reference proteome</keyword>
<dbReference type="SUPFAM" id="SSF46785">
    <property type="entry name" value="Winged helix' DNA-binding domain"/>
    <property type="match status" value="1"/>
</dbReference>
<protein>
    <submittedName>
        <fullName evidence="2">MarR family transcriptional regulator</fullName>
    </submittedName>
</protein>
<dbReference type="InterPro" id="IPR036388">
    <property type="entry name" value="WH-like_DNA-bd_sf"/>
</dbReference>
<organism evidence="2 3">
    <name type="scientific">Spartinivicinus marinus</name>
    <dbReference type="NCBI Taxonomy" id="2994442"/>
    <lineage>
        <taxon>Bacteria</taxon>
        <taxon>Pseudomonadati</taxon>
        <taxon>Pseudomonadota</taxon>
        <taxon>Gammaproteobacteria</taxon>
        <taxon>Oceanospirillales</taxon>
        <taxon>Zooshikellaceae</taxon>
        <taxon>Spartinivicinus</taxon>
    </lineage>
</organism>
<dbReference type="InterPro" id="IPR036390">
    <property type="entry name" value="WH_DNA-bd_sf"/>
</dbReference>
<dbReference type="PANTHER" id="PTHR34293:SF1">
    <property type="entry name" value="HTH-TYPE TRANSCRIPTIONAL REGULATOR TRMBL2"/>
    <property type="match status" value="1"/>
</dbReference>
<evidence type="ECO:0000313" key="3">
    <source>
        <dbReference type="Proteomes" id="UP000569732"/>
    </source>
</evidence>
<accession>A0A853I954</accession>
<dbReference type="AlphaFoldDB" id="A0A853I954"/>
<dbReference type="PANTHER" id="PTHR34293">
    <property type="entry name" value="HTH-TYPE TRANSCRIPTIONAL REGULATOR TRMBL2"/>
    <property type="match status" value="1"/>
</dbReference>
<dbReference type="EMBL" id="JACCKB010000010">
    <property type="protein sequence ID" value="NYZ66077.1"/>
    <property type="molecule type" value="Genomic_DNA"/>
</dbReference>
<dbReference type="RefSeq" id="WP_180568109.1">
    <property type="nucleotide sequence ID" value="NZ_JACCKB010000010.1"/>
</dbReference>
<evidence type="ECO:0000313" key="2">
    <source>
        <dbReference type="EMBL" id="NYZ66077.1"/>
    </source>
</evidence>
<name>A0A853I954_9GAMM</name>
<dbReference type="InterPro" id="IPR051797">
    <property type="entry name" value="TrmB-like"/>
</dbReference>
<dbReference type="Pfam" id="PF01978">
    <property type="entry name" value="TrmB"/>
    <property type="match status" value="1"/>
</dbReference>
<dbReference type="Gene3D" id="1.10.10.10">
    <property type="entry name" value="Winged helix-like DNA-binding domain superfamily/Winged helix DNA-binding domain"/>
    <property type="match status" value="1"/>
</dbReference>
<gene>
    <name evidence="2" type="ORF">H0A36_08630</name>
</gene>
<dbReference type="InterPro" id="IPR002831">
    <property type="entry name" value="Tscrpt_reg_TrmB_N"/>
</dbReference>
<feature type="domain" description="Transcription regulator TrmB N-terminal" evidence="1">
    <location>
        <begin position="7"/>
        <end position="74"/>
    </location>
</feature>
<comment type="caution">
    <text evidence="2">The sequence shown here is derived from an EMBL/GenBank/DDBJ whole genome shotgun (WGS) entry which is preliminary data.</text>
</comment>
<reference evidence="2 3" key="1">
    <citation type="submission" date="2020-07" db="EMBL/GenBank/DDBJ databases">
        <title>Endozoicomonas sp. nov., isolated from sediment.</title>
        <authorList>
            <person name="Gu T."/>
        </authorList>
    </citation>
    <scope>NUCLEOTIDE SEQUENCE [LARGE SCALE GENOMIC DNA]</scope>
    <source>
        <strain evidence="2 3">SM1973</strain>
    </source>
</reference>